<dbReference type="InterPro" id="IPR004013">
    <property type="entry name" value="PHP_dom"/>
</dbReference>
<dbReference type="SUPFAM" id="SSF89550">
    <property type="entry name" value="PHP domain-like"/>
    <property type="match status" value="1"/>
</dbReference>
<keyword evidence="3" id="KW-1185">Reference proteome</keyword>
<dbReference type="CDD" id="cd07438">
    <property type="entry name" value="PHP_HisPPase_AMP"/>
    <property type="match status" value="1"/>
</dbReference>
<dbReference type="PANTHER" id="PTHR42924">
    <property type="entry name" value="EXONUCLEASE"/>
    <property type="match status" value="1"/>
</dbReference>
<dbReference type="RefSeq" id="WP_179479326.1">
    <property type="nucleotide sequence ID" value="NZ_JACCFW010000001.1"/>
</dbReference>
<dbReference type="InterPro" id="IPR052018">
    <property type="entry name" value="PHP_domain"/>
</dbReference>
<dbReference type="Gene3D" id="1.10.150.650">
    <property type="match status" value="1"/>
</dbReference>
<protein>
    <recommendedName>
        <fullName evidence="1">Polymerase/histidinol phosphatase N-terminal domain-containing protein</fullName>
    </recommendedName>
</protein>
<reference evidence="2 3" key="1">
    <citation type="submission" date="2020-07" db="EMBL/GenBank/DDBJ databases">
        <title>Sequencing the genomes of 1000 actinobacteria strains.</title>
        <authorList>
            <person name="Klenk H.-P."/>
        </authorList>
    </citation>
    <scope>NUCLEOTIDE SEQUENCE [LARGE SCALE GENOMIC DNA]</scope>
    <source>
        <strain evidence="2 3">DSM 29531</strain>
    </source>
</reference>
<dbReference type="AlphaFoldDB" id="A0A853DB61"/>
<evidence type="ECO:0000313" key="3">
    <source>
        <dbReference type="Proteomes" id="UP000571817"/>
    </source>
</evidence>
<evidence type="ECO:0000313" key="2">
    <source>
        <dbReference type="EMBL" id="NYJ73837.1"/>
    </source>
</evidence>
<organism evidence="2 3">
    <name type="scientific">Allobranchiibius huperziae</name>
    <dbReference type="NCBI Taxonomy" id="1874116"/>
    <lineage>
        <taxon>Bacteria</taxon>
        <taxon>Bacillati</taxon>
        <taxon>Actinomycetota</taxon>
        <taxon>Actinomycetes</taxon>
        <taxon>Micrococcales</taxon>
        <taxon>Dermacoccaceae</taxon>
        <taxon>Allobranchiibius</taxon>
    </lineage>
</organism>
<dbReference type="EMBL" id="JACCFW010000001">
    <property type="protein sequence ID" value="NYJ73837.1"/>
    <property type="molecule type" value="Genomic_DNA"/>
</dbReference>
<dbReference type="Pfam" id="PF02811">
    <property type="entry name" value="PHP"/>
    <property type="match status" value="1"/>
</dbReference>
<dbReference type="PANTHER" id="PTHR42924:SF3">
    <property type="entry name" value="POLYMERASE_HISTIDINOL PHOSPHATASE N-TERMINAL DOMAIN-CONTAINING PROTEIN"/>
    <property type="match status" value="1"/>
</dbReference>
<dbReference type="InterPro" id="IPR016195">
    <property type="entry name" value="Pol/histidinol_Pase-like"/>
</dbReference>
<dbReference type="Gene3D" id="3.20.20.140">
    <property type="entry name" value="Metal-dependent hydrolases"/>
    <property type="match status" value="1"/>
</dbReference>
<dbReference type="GO" id="GO:0035312">
    <property type="term" value="F:5'-3' DNA exonuclease activity"/>
    <property type="evidence" value="ECO:0007669"/>
    <property type="project" value="TreeGrafter"/>
</dbReference>
<feature type="domain" description="Polymerase/histidinol phosphatase N-terminal" evidence="1">
    <location>
        <begin position="3"/>
        <end position="68"/>
    </location>
</feature>
<sequence>MRIDLHTHSTESDGTEAPQQVMAAAAVAGLDVVALTDHDTTSGWQQAASAVHEQGVALVRGIEISCSVGGISVHLLGYLIDPSSEPLTRELDHARDSREHRARRMVDLLTPDTGLTWEQVRAQAAPGATLGRPHIADAMVVAGVVADRNEAFATYLASSGKYHVSHYAPHPARAVELVRAAGGVPVMAHPLAHQRGRVVDESVIREMADAGLGGIEVFHRDHDDASRRRAGELASELGLFVTGSSDYHGTGKDNRLGENTTTPRVLETIAAQATSPTGILWP</sequence>
<dbReference type="Proteomes" id="UP000571817">
    <property type="component" value="Unassembled WGS sequence"/>
</dbReference>
<accession>A0A853DB61</accession>
<comment type="caution">
    <text evidence="2">The sequence shown here is derived from an EMBL/GenBank/DDBJ whole genome shotgun (WGS) entry which is preliminary data.</text>
</comment>
<dbReference type="SMART" id="SM00481">
    <property type="entry name" value="POLIIIAc"/>
    <property type="match status" value="1"/>
</dbReference>
<gene>
    <name evidence="2" type="ORF">HNR15_000800</name>
</gene>
<name>A0A853DB61_9MICO</name>
<dbReference type="GO" id="GO:0004534">
    <property type="term" value="F:5'-3' RNA exonuclease activity"/>
    <property type="evidence" value="ECO:0007669"/>
    <property type="project" value="TreeGrafter"/>
</dbReference>
<proteinExistence type="predicted"/>
<dbReference type="InterPro" id="IPR003141">
    <property type="entry name" value="Pol/His_phosphatase_N"/>
</dbReference>
<evidence type="ECO:0000259" key="1">
    <source>
        <dbReference type="SMART" id="SM00481"/>
    </source>
</evidence>